<keyword evidence="6" id="KW-0408">Iron</keyword>
<dbReference type="PANTHER" id="PTHR30538:SF0">
    <property type="entry name" value="L-LYSINE 2,3-AMINOMUTASE AQ_1632-RELATED"/>
    <property type="match status" value="1"/>
</dbReference>
<dbReference type="InterPro" id="IPR007197">
    <property type="entry name" value="rSAM"/>
</dbReference>
<dbReference type="Pfam" id="PF04055">
    <property type="entry name" value="Radical_SAM"/>
    <property type="match status" value="1"/>
</dbReference>
<organism evidence="9">
    <name type="scientific">marine sediment metagenome</name>
    <dbReference type="NCBI Taxonomy" id="412755"/>
    <lineage>
        <taxon>unclassified sequences</taxon>
        <taxon>metagenomes</taxon>
        <taxon>ecological metagenomes</taxon>
    </lineage>
</organism>
<feature type="non-terminal residue" evidence="9">
    <location>
        <position position="250"/>
    </location>
</feature>
<sequence>EEEAAVRVAIQNRIPFGITPYYLSLMDYDPSRKNDHAIRAQVIPPMNYVLAMKKHREDRSVVMDFMGEHDTSPVDLITRRYPKIAILKPYDTCAQICVYCQRNWEIEEVLSPHALASDEQIDTAIEWFRENPGVSDCLVTGGDPAVMSDTLIDRLLRKLSAIDHIRRIRIGTRTPVVLPFRFTDELIEILGKYHLPGKREICMVTHFEHPYEVTPEAMNAIQRVRKLGIGFYNQEVFTVDNSRRFESAAL</sequence>
<dbReference type="AlphaFoldDB" id="X0XWQ9"/>
<keyword evidence="3" id="KW-0949">S-adenosyl-L-methionine</keyword>
<dbReference type="PANTHER" id="PTHR30538">
    <property type="entry name" value="LYSINE 2,3-AMINOMUTASE-RELATED"/>
    <property type="match status" value="1"/>
</dbReference>
<name>X0XWQ9_9ZZZZ</name>
<evidence type="ECO:0000256" key="4">
    <source>
        <dbReference type="ARBA" id="ARBA00022723"/>
    </source>
</evidence>
<dbReference type="NCBIfam" id="TIGR00238">
    <property type="entry name" value="KamA family radical SAM protein"/>
    <property type="match status" value="1"/>
</dbReference>
<comment type="cofactor">
    <cofactor evidence="1">
        <name>pyridoxal 5'-phosphate</name>
        <dbReference type="ChEBI" id="CHEBI:597326"/>
    </cofactor>
</comment>
<dbReference type="InterPro" id="IPR058240">
    <property type="entry name" value="rSAM_sf"/>
</dbReference>
<dbReference type="InterPro" id="IPR013785">
    <property type="entry name" value="Aldolase_TIM"/>
</dbReference>
<feature type="non-terminal residue" evidence="9">
    <location>
        <position position="1"/>
    </location>
</feature>
<dbReference type="SUPFAM" id="SSF102114">
    <property type="entry name" value="Radical SAM enzymes"/>
    <property type="match status" value="1"/>
</dbReference>
<comment type="caution">
    <text evidence="9">The sequence shown here is derived from an EMBL/GenBank/DDBJ whole genome shotgun (WGS) entry which is preliminary data.</text>
</comment>
<evidence type="ECO:0000256" key="7">
    <source>
        <dbReference type="ARBA" id="ARBA00023014"/>
    </source>
</evidence>
<keyword evidence="7" id="KW-0411">Iron-sulfur</keyword>
<accession>X0XWQ9</accession>
<keyword evidence="4" id="KW-0479">Metal-binding</keyword>
<dbReference type="PROSITE" id="PS51918">
    <property type="entry name" value="RADICAL_SAM"/>
    <property type="match status" value="1"/>
</dbReference>
<dbReference type="CDD" id="cd01335">
    <property type="entry name" value="Radical_SAM"/>
    <property type="match status" value="1"/>
</dbReference>
<dbReference type="EMBL" id="BARS01043443">
    <property type="protein sequence ID" value="GAG39652.1"/>
    <property type="molecule type" value="Genomic_DNA"/>
</dbReference>
<gene>
    <name evidence="9" type="ORF">S01H1_65770</name>
</gene>
<evidence type="ECO:0000256" key="5">
    <source>
        <dbReference type="ARBA" id="ARBA00022898"/>
    </source>
</evidence>
<dbReference type="GO" id="GO:0046872">
    <property type="term" value="F:metal ion binding"/>
    <property type="evidence" value="ECO:0007669"/>
    <property type="project" value="UniProtKB-KW"/>
</dbReference>
<evidence type="ECO:0000256" key="6">
    <source>
        <dbReference type="ARBA" id="ARBA00023004"/>
    </source>
</evidence>
<evidence type="ECO:0000256" key="2">
    <source>
        <dbReference type="ARBA" id="ARBA00022485"/>
    </source>
</evidence>
<dbReference type="Gene3D" id="3.20.20.70">
    <property type="entry name" value="Aldolase class I"/>
    <property type="match status" value="1"/>
</dbReference>
<feature type="domain" description="Radical SAM core" evidence="8">
    <location>
        <begin position="79"/>
        <end position="250"/>
    </location>
</feature>
<protein>
    <recommendedName>
        <fullName evidence="8">Radical SAM core domain-containing protein</fullName>
    </recommendedName>
</protein>
<keyword evidence="2" id="KW-0004">4Fe-4S</keyword>
<reference evidence="9" key="1">
    <citation type="journal article" date="2014" name="Front. Microbiol.">
        <title>High frequency of phylogenetically diverse reductive dehalogenase-homologous genes in deep subseafloor sedimentary metagenomes.</title>
        <authorList>
            <person name="Kawai M."/>
            <person name="Futagami T."/>
            <person name="Toyoda A."/>
            <person name="Takaki Y."/>
            <person name="Nishi S."/>
            <person name="Hori S."/>
            <person name="Arai W."/>
            <person name="Tsubouchi T."/>
            <person name="Morono Y."/>
            <person name="Uchiyama I."/>
            <person name="Ito T."/>
            <person name="Fujiyama A."/>
            <person name="Inagaki F."/>
            <person name="Takami H."/>
        </authorList>
    </citation>
    <scope>NUCLEOTIDE SEQUENCE</scope>
    <source>
        <strain evidence="9">Expedition CK06-06</strain>
    </source>
</reference>
<dbReference type="InterPro" id="IPR003739">
    <property type="entry name" value="Lys_aminomutase/Glu_NH3_mut"/>
</dbReference>
<evidence type="ECO:0000256" key="3">
    <source>
        <dbReference type="ARBA" id="ARBA00022691"/>
    </source>
</evidence>
<dbReference type="GO" id="GO:0003824">
    <property type="term" value="F:catalytic activity"/>
    <property type="evidence" value="ECO:0007669"/>
    <property type="project" value="InterPro"/>
</dbReference>
<dbReference type="SFLD" id="SFLDS00029">
    <property type="entry name" value="Radical_SAM"/>
    <property type="match status" value="1"/>
</dbReference>
<evidence type="ECO:0000259" key="8">
    <source>
        <dbReference type="PROSITE" id="PS51918"/>
    </source>
</evidence>
<proteinExistence type="predicted"/>
<keyword evidence="5" id="KW-0663">Pyridoxal phosphate</keyword>
<dbReference type="GO" id="GO:0051539">
    <property type="term" value="F:4 iron, 4 sulfur cluster binding"/>
    <property type="evidence" value="ECO:0007669"/>
    <property type="project" value="UniProtKB-KW"/>
</dbReference>
<evidence type="ECO:0000256" key="1">
    <source>
        <dbReference type="ARBA" id="ARBA00001933"/>
    </source>
</evidence>
<evidence type="ECO:0000313" key="9">
    <source>
        <dbReference type="EMBL" id="GAG39652.1"/>
    </source>
</evidence>